<feature type="compositionally biased region" description="Low complexity" evidence="1">
    <location>
        <begin position="94"/>
        <end position="109"/>
    </location>
</feature>
<proteinExistence type="predicted"/>
<dbReference type="RefSeq" id="WP_195894578.1">
    <property type="nucleotide sequence ID" value="NZ_JADOGI010000015.1"/>
</dbReference>
<reference evidence="4" key="1">
    <citation type="submission" date="2020-11" db="EMBL/GenBank/DDBJ databases">
        <title>Whole-genome analyses of Nonomuraea sp. K274.</title>
        <authorList>
            <person name="Veyisoglu A."/>
        </authorList>
    </citation>
    <scope>NUCLEOTIDE SEQUENCE</scope>
    <source>
        <strain evidence="4">K274</strain>
    </source>
</reference>
<comment type="caution">
    <text evidence="4">The sequence shown here is derived from an EMBL/GenBank/DDBJ whole genome shotgun (WGS) entry which is preliminary data.</text>
</comment>
<evidence type="ECO:0000259" key="3">
    <source>
        <dbReference type="Pfam" id="PF07331"/>
    </source>
</evidence>
<dbReference type="InterPro" id="IPR009936">
    <property type="entry name" value="DUF1468"/>
</dbReference>
<evidence type="ECO:0000313" key="5">
    <source>
        <dbReference type="Proteomes" id="UP000605361"/>
    </source>
</evidence>
<evidence type="ECO:0000313" key="4">
    <source>
        <dbReference type="EMBL" id="MBF8185597.1"/>
    </source>
</evidence>
<sequence length="200" mass="20854">MPSKGSAPYARSKGRAPHVREVLIGAGALVLAVAALLFSWRIESAVRSHDIGPAAWPTALAACMVVLALLMLSRAAHLRRATQSDPAEADRTQPDPTQDSTQPDPTQDSIQSDPTQGSTQADSAEAVAAGGPAKVMIALAAFVGYGAAWQVLDFRVCTPVLLAVLAANGGGRGWRALIVFPIGLTALLWLLFGVLLEVPL</sequence>
<feature type="transmembrane region" description="Helical" evidence="2">
    <location>
        <begin position="21"/>
        <end position="42"/>
    </location>
</feature>
<evidence type="ECO:0000256" key="1">
    <source>
        <dbReference type="SAM" id="MobiDB-lite"/>
    </source>
</evidence>
<keyword evidence="2" id="KW-1133">Transmembrane helix</keyword>
<feature type="transmembrane region" description="Helical" evidence="2">
    <location>
        <begin position="54"/>
        <end position="72"/>
    </location>
</feature>
<keyword evidence="2" id="KW-0812">Transmembrane</keyword>
<protein>
    <submittedName>
        <fullName evidence="4">Tripartite tricarboxylate transporter TctB family protein</fullName>
    </submittedName>
</protein>
<feature type="compositionally biased region" description="Polar residues" evidence="1">
    <location>
        <begin position="110"/>
        <end position="122"/>
    </location>
</feature>
<keyword evidence="2" id="KW-0472">Membrane</keyword>
<dbReference type="Pfam" id="PF07331">
    <property type="entry name" value="TctB"/>
    <property type="match status" value="1"/>
</dbReference>
<name>A0A931AA47_9ACTN</name>
<evidence type="ECO:0000256" key="2">
    <source>
        <dbReference type="SAM" id="Phobius"/>
    </source>
</evidence>
<dbReference type="Proteomes" id="UP000605361">
    <property type="component" value="Unassembled WGS sequence"/>
</dbReference>
<dbReference type="EMBL" id="JADOGI010000015">
    <property type="protein sequence ID" value="MBF8185597.1"/>
    <property type="molecule type" value="Genomic_DNA"/>
</dbReference>
<dbReference type="AlphaFoldDB" id="A0A931AA47"/>
<keyword evidence="5" id="KW-1185">Reference proteome</keyword>
<organism evidence="4 5">
    <name type="scientific">Nonomuraea cypriaca</name>
    <dbReference type="NCBI Taxonomy" id="1187855"/>
    <lineage>
        <taxon>Bacteria</taxon>
        <taxon>Bacillati</taxon>
        <taxon>Actinomycetota</taxon>
        <taxon>Actinomycetes</taxon>
        <taxon>Streptosporangiales</taxon>
        <taxon>Streptosporangiaceae</taxon>
        <taxon>Nonomuraea</taxon>
    </lineage>
</organism>
<feature type="transmembrane region" description="Helical" evidence="2">
    <location>
        <begin position="176"/>
        <end position="196"/>
    </location>
</feature>
<feature type="region of interest" description="Disordered" evidence="1">
    <location>
        <begin position="81"/>
        <end position="124"/>
    </location>
</feature>
<feature type="domain" description="DUF1468" evidence="3">
    <location>
        <begin position="26"/>
        <end position="200"/>
    </location>
</feature>
<gene>
    <name evidence="4" type="ORF">ITP53_07570</name>
</gene>
<accession>A0A931AA47</accession>